<feature type="domain" description="OmpR/PhoB-type" evidence="11">
    <location>
        <begin position="143"/>
        <end position="243"/>
    </location>
</feature>
<dbReference type="GO" id="GO:0000976">
    <property type="term" value="F:transcription cis-regulatory region binding"/>
    <property type="evidence" value="ECO:0007669"/>
    <property type="project" value="TreeGrafter"/>
</dbReference>
<evidence type="ECO:0000256" key="7">
    <source>
        <dbReference type="ARBA" id="ARBA00023163"/>
    </source>
</evidence>
<dbReference type="SUPFAM" id="SSF46894">
    <property type="entry name" value="C-terminal effector domain of the bipartite response regulators"/>
    <property type="match status" value="1"/>
</dbReference>
<dbReference type="SMART" id="SM00862">
    <property type="entry name" value="Trans_reg_C"/>
    <property type="match status" value="1"/>
</dbReference>
<keyword evidence="4" id="KW-0902">Two-component regulatory system</keyword>
<dbReference type="GO" id="GO:0032993">
    <property type="term" value="C:protein-DNA complex"/>
    <property type="evidence" value="ECO:0007669"/>
    <property type="project" value="TreeGrafter"/>
</dbReference>
<dbReference type="Proteomes" id="UP000267464">
    <property type="component" value="Unassembled WGS sequence"/>
</dbReference>
<organism evidence="12 13">
    <name type="scientific">Piscinibacter terrae</name>
    <dbReference type="NCBI Taxonomy" id="2496871"/>
    <lineage>
        <taxon>Bacteria</taxon>
        <taxon>Pseudomonadati</taxon>
        <taxon>Pseudomonadota</taxon>
        <taxon>Betaproteobacteria</taxon>
        <taxon>Burkholderiales</taxon>
        <taxon>Sphaerotilaceae</taxon>
        <taxon>Piscinibacter</taxon>
    </lineage>
</organism>
<evidence type="ECO:0000256" key="3">
    <source>
        <dbReference type="ARBA" id="ARBA00022553"/>
    </source>
</evidence>
<dbReference type="Pfam" id="PF00486">
    <property type="entry name" value="Trans_reg_C"/>
    <property type="match status" value="1"/>
</dbReference>
<feature type="DNA-binding region" description="OmpR/PhoB-type" evidence="9">
    <location>
        <begin position="143"/>
        <end position="243"/>
    </location>
</feature>
<gene>
    <name evidence="12" type="ORF">DZC73_00275</name>
</gene>
<dbReference type="PROSITE" id="PS51755">
    <property type="entry name" value="OMPR_PHOB"/>
    <property type="match status" value="1"/>
</dbReference>
<evidence type="ECO:0000256" key="1">
    <source>
        <dbReference type="ARBA" id="ARBA00004496"/>
    </source>
</evidence>
<keyword evidence="7" id="KW-0804">Transcription</keyword>
<keyword evidence="2" id="KW-0963">Cytoplasm</keyword>
<sequence>METSKPRILVVDDENDMVSYLVDLLRQSGFEADGVGSGALMHDALARHAYSLILLDLRLKTEDGLTLARELRQHSAIPIVMISGASDETDRVLLLELAADDFLVKPFSPRELLARVRAVLRRYAVETGAPPSNAPRPPKPTSRDHVRFGTWVLDLAERELVHQDGSPCALTQAEFRLLEAFVRQPQRVWTRDQLLEQTRSLETEVFDRTIDVLILRLRRKIEPNPKHPQYICTERGIGYVFAAQVTRG</sequence>
<dbReference type="InterPro" id="IPR011006">
    <property type="entry name" value="CheY-like_superfamily"/>
</dbReference>
<evidence type="ECO:0000256" key="6">
    <source>
        <dbReference type="ARBA" id="ARBA00023125"/>
    </source>
</evidence>
<keyword evidence="5" id="KW-0805">Transcription regulation</keyword>
<dbReference type="InterPro" id="IPR036388">
    <property type="entry name" value="WH-like_DNA-bd_sf"/>
</dbReference>
<dbReference type="EMBL" id="QUSW01000001">
    <property type="protein sequence ID" value="RQP25555.1"/>
    <property type="molecule type" value="Genomic_DNA"/>
</dbReference>
<dbReference type="CDD" id="cd00383">
    <property type="entry name" value="trans_reg_C"/>
    <property type="match status" value="1"/>
</dbReference>
<feature type="domain" description="Response regulatory" evidence="10">
    <location>
        <begin position="7"/>
        <end position="120"/>
    </location>
</feature>
<protein>
    <submittedName>
        <fullName evidence="12">DNA-binding response regulator</fullName>
    </submittedName>
</protein>
<keyword evidence="6 9" id="KW-0238">DNA-binding</keyword>
<dbReference type="SUPFAM" id="SSF52172">
    <property type="entry name" value="CheY-like"/>
    <property type="match status" value="1"/>
</dbReference>
<dbReference type="PANTHER" id="PTHR48111:SF4">
    <property type="entry name" value="DNA-BINDING DUAL TRANSCRIPTIONAL REGULATOR OMPR"/>
    <property type="match status" value="1"/>
</dbReference>
<evidence type="ECO:0000259" key="11">
    <source>
        <dbReference type="PROSITE" id="PS51755"/>
    </source>
</evidence>
<evidence type="ECO:0000256" key="8">
    <source>
        <dbReference type="PROSITE-ProRule" id="PRU00169"/>
    </source>
</evidence>
<evidence type="ECO:0000313" key="12">
    <source>
        <dbReference type="EMBL" id="RQP25555.1"/>
    </source>
</evidence>
<dbReference type="InterPro" id="IPR001867">
    <property type="entry name" value="OmpR/PhoB-type_DNA-bd"/>
</dbReference>
<keyword evidence="13" id="KW-1185">Reference proteome</keyword>
<dbReference type="AlphaFoldDB" id="A0A3N7K3Q4"/>
<evidence type="ECO:0000256" key="2">
    <source>
        <dbReference type="ARBA" id="ARBA00022490"/>
    </source>
</evidence>
<dbReference type="FunFam" id="1.10.10.10:FF:000099">
    <property type="entry name" value="Two-component system response regulator TorR"/>
    <property type="match status" value="1"/>
</dbReference>
<feature type="modified residue" description="4-aspartylphosphate" evidence="8">
    <location>
        <position position="56"/>
    </location>
</feature>
<dbReference type="PANTHER" id="PTHR48111">
    <property type="entry name" value="REGULATOR OF RPOS"/>
    <property type="match status" value="1"/>
</dbReference>
<dbReference type="InterPro" id="IPR039420">
    <property type="entry name" value="WalR-like"/>
</dbReference>
<evidence type="ECO:0000313" key="13">
    <source>
        <dbReference type="Proteomes" id="UP000267464"/>
    </source>
</evidence>
<reference evidence="12 13" key="2">
    <citation type="submission" date="2018-12" db="EMBL/GenBank/DDBJ databases">
        <title>Rhizobacter gummiphilus sp. nov., a rubber-degrading bacterium isolated from the soil of a botanical garden in Japan.</title>
        <authorList>
            <person name="Shunsuke S.S."/>
        </authorList>
    </citation>
    <scope>NUCLEOTIDE SEQUENCE [LARGE SCALE GENOMIC DNA]</scope>
    <source>
        <strain evidence="12 13">S-16</strain>
    </source>
</reference>
<evidence type="ECO:0000256" key="5">
    <source>
        <dbReference type="ARBA" id="ARBA00023015"/>
    </source>
</evidence>
<dbReference type="Gene3D" id="6.10.250.690">
    <property type="match status" value="1"/>
</dbReference>
<evidence type="ECO:0000259" key="10">
    <source>
        <dbReference type="PROSITE" id="PS50110"/>
    </source>
</evidence>
<reference evidence="12 13" key="1">
    <citation type="submission" date="2018-08" db="EMBL/GenBank/DDBJ databases">
        <authorList>
            <person name="Khan S.A."/>
            <person name="Jeon C.O."/>
            <person name="Chun B.H."/>
            <person name="Jeong S.E."/>
        </authorList>
    </citation>
    <scope>NUCLEOTIDE SEQUENCE [LARGE SCALE GENOMIC DNA]</scope>
    <source>
        <strain evidence="12 13">S-16</strain>
    </source>
</reference>
<comment type="subcellular location">
    <subcellularLocation>
        <location evidence="1">Cytoplasm</location>
    </subcellularLocation>
</comment>
<evidence type="ECO:0000256" key="4">
    <source>
        <dbReference type="ARBA" id="ARBA00023012"/>
    </source>
</evidence>
<keyword evidence="3 8" id="KW-0597">Phosphoprotein</keyword>
<dbReference type="Pfam" id="PF00072">
    <property type="entry name" value="Response_reg"/>
    <property type="match status" value="1"/>
</dbReference>
<dbReference type="GO" id="GO:0005829">
    <property type="term" value="C:cytosol"/>
    <property type="evidence" value="ECO:0007669"/>
    <property type="project" value="TreeGrafter"/>
</dbReference>
<dbReference type="InterPro" id="IPR016032">
    <property type="entry name" value="Sig_transdc_resp-reg_C-effctor"/>
</dbReference>
<accession>A0A3N7K3Q4</accession>
<dbReference type="SMART" id="SM00448">
    <property type="entry name" value="REC"/>
    <property type="match status" value="1"/>
</dbReference>
<dbReference type="GO" id="GO:0006355">
    <property type="term" value="P:regulation of DNA-templated transcription"/>
    <property type="evidence" value="ECO:0007669"/>
    <property type="project" value="InterPro"/>
</dbReference>
<dbReference type="InterPro" id="IPR001789">
    <property type="entry name" value="Sig_transdc_resp-reg_receiver"/>
</dbReference>
<dbReference type="PROSITE" id="PS50110">
    <property type="entry name" value="RESPONSE_REGULATORY"/>
    <property type="match status" value="1"/>
</dbReference>
<dbReference type="Gene3D" id="1.10.10.10">
    <property type="entry name" value="Winged helix-like DNA-binding domain superfamily/Winged helix DNA-binding domain"/>
    <property type="match status" value="1"/>
</dbReference>
<name>A0A3N7K3Q4_9BURK</name>
<dbReference type="Gene3D" id="3.40.50.2300">
    <property type="match status" value="1"/>
</dbReference>
<proteinExistence type="predicted"/>
<evidence type="ECO:0000256" key="9">
    <source>
        <dbReference type="PROSITE-ProRule" id="PRU01091"/>
    </source>
</evidence>
<dbReference type="RefSeq" id="WP_124538207.1">
    <property type="nucleotide sequence ID" value="NZ_QUSW01000001.1"/>
</dbReference>
<comment type="caution">
    <text evidence="12">The sequence shown here is derived from an EMBL/GenBank/DDBJ whole genome shotgun (WGS) entry which is preliminary data.</text>
</comment>
<dbReference type="OrthoDB" id="165980at2"/>
<dbReference type="GO" id="GO:0000156">
    <property type="term" value="F:phosphorelay response regulator activity"/>
    <property type="evidence" value="ECO:0007669"/>
    <property type="project" value="TreeGrafter"/>
</dbReference>